<dbReference type="STRING" id="270351.Maq22A_c07320"/>
<organism evidence="1 2">
    <name type="scientific">Methylobacterium aquaticum</name>
    <dbReference type="NCBI Taxonomy" id="270351"/>
    <lineage>
        <taxon>Bacteria</taxon>
        <taxon>Pseudomonadati</taxon>
        <taxon>Pseudomonadota</taxon>
        <taxon>Alphaproteobacteria</taxon>
        <taxon>Hyphomicrobiales</taxon>
        <taxon>Methylobacteriaceae</taxon>
        <taxon>Methylobacterium</taxon>
    </lineage>
</organism>
<dbReference type="Pfam" id="PF04365">
    <property type="entry name" value="BrnT_toxin"/>
    <property type="match status" value="1"/>
</dbReference>
<proteinExistence type="predicted"/>
<sequence length="105" mass="11954">MHHGRQQPVSLVRIEWDDGNREKCQKHGVSIAEIEDVLRGRPRIAPDLKHSATEQRLIAIGRTPAGRSIFVAFTIRQYGDEMSIRPISARSMHRKEVASCEHQDS</sequence>
<dbReference type="InterPro" id="IPR038573">
    <property type="entry name" value="BrnT_sf"/>
</dbReference>
<dbReference type="Gene3D" id="3.10.450.530">
    <property type="entry name" value="Ribonuclease toxin, BrnT, of type II toxin-antitoxin system"/>
    <property type="match status" value="1"/>
</dbReference>
<protein>
    <recommendedName>
        <fullName evidence="3">BrnT family toxin</fullName>
    </recommendedName>
</protein>
<dbReference type="EMBL" id="AP014704">
    <property type="protein sequence ID" value="BAQ44798.1"/>
    <property type="molecule type" value="Genomic_DNA"/>
</dbReference>
<reference evidence="2" key="2">
    <citation type="submission" date="2015-01" db="EMBL/GenBank/DDBJ databases">
        <title>Complete genome sequence of Methylobacterium aquaticum strain 22A.</title>
        <authorList>
            <person name="Tani A."/>
            <person name="Ogura Y."/>
            <person name="Hayashi T."/>
        </authorList>
    </citation>
    <scope>NUCLEOTIDE SEQUENCE [LARGE SCALE GENOMIC DNA]</scope>
    <source>
        <strain evidence="2">MA-22A</strain>
    </source>
</reference>
<dbReference type="Proteomes" id="UP000061432">
    <property type="component" value="Chromosome"/>
</dbReference>
<gene>
    <name evidence="1" type="ORF">Maq22A_c07320</name>
</gene>
<dbReference type="InterPro" id="IPR007460">
    <property type="entry name" value="BrnT_toxin"/>
</dbReference>
<name>A0A0C6F8V4_9HYPH</name>
<reference evidence="1 2" key="1">
    <citation type="journal article" date="2015" name="Genome Announc.">
        <title>Complete Genome Sequence of Methylobacterium aquaticum Strain 22A, Isolated from Racomitrium japonicum Moss.</title>
        <authorList>
            <person name="Tani A."/>
            <person name="Ogura Y."/>
            <person name="Hayashi T."/>
            <person name="Kimbara K."/>
        </authorList>
    </citation>
    <scope>NUCLEOTIDE SEQUENCE [LARGE SCALE GENOMIC DNA]</scope>
    <source>
        <strain evidence="1 2">MA-22A</strain>
    </source>
</reference>
<evidence type="ECO:0000313" key="1">
    <source>
        <dbReference type="EMBL" id="BAQ44798.1"/>
    </source>
</evidence>
<dbReference type="PATRIC" id="fig|270351.10.peg.1395"/>
<dbReference type="KEGG" id="maqu:Maq22A_c07320"/>
<evidence type="ECO:0000313" key="2">
    <source>
        <dbReference type="Proteomes" id="UP000061432"/>
    </source>
</evidence>
<accession>A0A0C6F8V4</accession>
<evidence type="ECO:0008006" key="3">
    <source>
        <dbReference type="Google" id="ProtNLM"/>
    </source>
</evidence>
<dbReference type="AlphaFoldDB" id="A0A0C6F8V4"/>